<comment type="caution">
    <text evidence="1">The sequence shown here is derived from an EMBL/GenBank/DDBJ whole genome shotgun (WGS) entry which is preliminary data.</text>
</comment>
<proteinExistence type="predicted"/>
<dbReference type="RefSeq" id="WP_021236741.1">
    <property type="nucleotide sequence ID" value="NZ_ATHO01000014.1"/>
</dbReference>
<dbReference type="EMBL" id="ATHO01000014">
    <property type="protein sequence ID" value="EQB13768.1"/>
    <property type="molecule type" value="Genomic_DNA"/>
</dbReference>
<reference evidence="1 2" key="1">
    <citation type="journal article" date="2013" name="Genome Announc.">
        <title>Draft Genome Sequence of Sphingobium quisquiliarum Strain P25T, a Novel Hexachlorocyclohexane (HCH)-Degrading Bacterium Isolated from an HCH Dumpsite.</title>
        <authorList>
            <person name="Kumar Singh A."/>
            <person name="Sangwan N."/>
            <person name="Sharma A."/>
            <person name="Gupta V."/>
            <person name="Khurana J.P."/>
            <person name="Lal R."/>
        </authorList>
    </citation>
    <scope>NUCLEOTIDE SEQUENCE [LARGE SCALE GENOMIC DNA]</scope>
    <source>
        <strain evidence="1 2">P25</strain>
    </source>
</reference>
<evidence type="ECO:0008006" key="3">
    <source>
        <dbReference type="Google" id="ProtNLM"/>
    </source>
</evidence>
<dbReference type="PATRIC" id="fig|1329909.3.peg.388"/>
<dbReference type="Proteomes" id="UP000015525">
    <property type="component" value="Unassembled WGS sequence"/>
</dbReference>
<evidence type="ECO:0000313" key="2">
    <source>
        <dbReference type="Proteomes" id="UP000015525"/>
    </source>
</evidence>
<dbReference type="AlphaFoldDB" id="T0HNN6"/>
<evidence type="ECO:0000313" key="1">
    <source>
        <dbReference type="EMBL" id="EQB13768.1"/>
    </source>
</evidence>
<sequence>MDRGRLRHDIGVSGGAPCCWLCERPLGRRIEWHHPLPRSRGGRGTVPLHPICHRAIHAQISNAELARAYRDAAALRAHPGLARFLAWIAGKPPDFHAPTHGKR</sequence>
<protein>
    <recommendedName>
        <fullName evidence="3">HNH endonuclease</fullName>
    </recommendedName>
</protein>
<accession>T0HNN6</accession>
<name>T0HNN6_9SPHN</name>
<organism evidence="1 2">
    <name type="scientific">Sphingobium quisquiliarum P25</name>
    <dbReference type="NCBI Taxonomy" id="1329909"/>
    <lineage>
        <taxon>Bacteria</taxon>
        <taxon>Pseudomonadati</taxon>
        <taxon>Pseudomonadota</taxon>
        <taxon>Alphaproteobacteria</taxon>
        <taxon>Sphingomonadales</taxon>
        <taxon>Sphingomonadaceae</taxon>
        <taxon>Sphingobium</taxon>
    </lineage>
</organism>
<gene>
    <name evidence="1" type="ORF">L288_02090</name>
</gene>
<keyword evidence="2" id="KW-1185">Reference proteome</keyword>